<name>A0ABV9I3A8_9DEIO</name>
<dbReference type="GO" id="GO:0006508">
    <property type="term" value="P:proteolysis"/>
    <property type="evidence" value="ECO:0007669"/>
    <property type="project" value="UniProtKB-KW"/>
</dbReference>
<accession>A0ABV9I3A8</accession>
<sequence length="380" mass="38451">MTKTMFLTLGVSAGLLSACAMTGPGNLRVHEALLYGGTQERITWVYGQLGSGQSSLKLGGQTVDLRAAVQDPLTVAGSLSVNGKATYRTPTTPLGQKFSVTRGTDGLFTVTPNVGVRLQAVYYTDGASWQKLSGTSGLVRGAAVRGLQGAGQLTSDEAAALGLALQGQGPLAVAVFEDAAPDAPLAVEPRPTEHLVTALYVLPGVRTTATLTPVPVTPAPVSPAPVTGAPLRPPINTTPPVSGGRVTVSELARGTNANVTNFSVQVATTQAAANALYAQAYGRQTSVPAAPSVSGSTLVGVFLGQRSTGGYGVQVTGARVNGSALTLIVRVTAPGPGSITTQAITSPWAIVRVPGSFSQVSVVDEQGQPLTGGNDGGEAR</sequence>
<gene>
    <name evidence="3" type="ORF">ACFO0D_00795</name>
</gene>
<dbReference type="PROSITE" id="PS51257">
    <property type="entry name" value="PROKAR_LIPOPROTEIN"/>
    <property type="match status" value="1"/>
</dbReference>
<feature type="domain" description="PrcB C-terminal" evidence="2">
    <location>
        <begin position="298"/>
        <end position="354"/>
    </location>
</feature>
<reference evidence="4" key="1">
    <citation type="journal article" date="2019" name="Int. J. Syst. Evol. Microbiol.">
        <title>The Global Catalogue of Microorganisms (GCM) 10K type strain sequencing project: providing services to taxonomists for standard genome sequencing and annotation.</title>
        <authorList>
            <consortium name="The Broad Institute Genomics Platform"/>
            <consortium name="The Broad Institute Genome Sequencing Center for Infectious Disease"/>
            <person name="Wu L."/>
            <person name="Ma J."/>
        </authorList>
    </citation>
    <scope>NUCLEOTIDE SEQUENCE [LARGE SCALE GENOMIC DNA]</scope>
    <source>
        <strain evidence="4">CCUG 55995</strain>
    </source>
</reference>
<evidence type="ECO:0000313" key="4">
    <source>
        <dbReference type="Proteomes" id="UP001595952"/>
    </source>
</evidence>
<dbReference type="InterPro" id="IPR025748">
    <property type="entry name" value="PrcB_C_dom"/>
</dbReference>
<evidence type="ECO:0000313" key="3">
    <source>
        <dbReference type="EMBL" id="MFC4636866.1"/>
    </source>
</evidence>
<keyword evidence="4" id="KW-1185">Reference proteome</keyword>
<feature type="signal peptide" evidence="1">
    <location>
        <begin position="1"/>
        <end position="22"/>
    </location>
</feature>
<dbReference type="Pfam" id="PF14343">
    <property type="entry name" value="PrcB_C"/>
    <property type="match status" value="1"/>
</dbReference>
<evidence type="ECO:0000259" key="2">
    <source>
        <dbReference type="Pfam" id="PF14343"/>
    </source>
</evidence>
<comment type="caution">
    <text evidence="3">The sequence shown here is derived from an EMBL/GenBank/DDBJ whole genome shotgun (WGS) entry which is preliminary data.</text>
</comment>
<keyword evidence="3" id="KW-0645">Protease</keyword>
<dbReference type="EMBL" id="JBHSEI010000001">
    <property type="protein sequence ID" value="MFC4636866.1"/>
    <property type="molecule type" value="Genomic_DNA"/>
</dbReference>
<dbReference type="GO" id="GO:0008233">
    <property type="term" value="F:peptidase activity"/>
    <property type="evidence" value="ECO:0007669"/>
    <property type="project" value="UniProtKB-KW"/>
</dbReference>
<feature type="chain" id="PRO_5045377591" evidence="1">
    <location>
        <begin position="23"/>
        <end position="380"/>
    </location>
</feature>
<keyword evidence="1" id="KW-0732">Signal</keyword>
<protein>
    <submittedName>
        <fullName evidence="3">Protease complex subunit PrcB family protein</fullName>
    </submittedName>
</protein>
<dbReference type="RefSeq" id="WP_380059912.1">
    <property type="nucleotide sequence ID" value="NZ_JBHSEI010000001.1"/>
</dbReference>
<evidence type="ECO:0000256" key="1">
    <source>
        <dbReference type="SAM" id="SignalP"/>
    </source>
</evidence>
<organism evidence="3 4">
    <name type="scientific">Deinococcus hohokamensis</name>
    <dbReference type="NCBI Taxonomy" id="309883"/>
    <lineage>
        <taxon>Bacteria</taxon>
        <taxon>Thermotogati</taxon>
        <taxon>Deinococcota</taxon>
        <taxon>Deinococci</taxon>
        <taxon>Deinococcales</taxon>
        <taxon>Deinococcaceae</taxon>
        <taxon>Deinococcus</taxon>
    </lineage>
</organism>
<proteinExistence type="predicted"/>
<keyword evidence="3" id="KW-0378">Hydrolase</keyword>
<dbReference type="Proteomes" id="UP001595952">
    <property type="component" value="Unassembled WGS sequence"/>
</dbReference>